<feature type="transmembrane region" description="Helical" evidence="2">
    <location>
        <begin position="6"/>
        <end position="23"/>
    </location>
</feature>
<feature type="domain" description="DUF6468" evidence="3">
    <location>
        <begin position="37"/>
        <end position="101"/>
    </location>
</feature>
<dbReference type="Pfam" id="PF20072">
    <property type="entry name" value="DUF6468"/>
    <property type="match status" value="1"/>
</dbReference>
<keyword evidence="5" id="KW-1185">Reference proteome</keyword>
<evidence type="ECO:0000259" key="3">
    <source>
        <dbReference type="Pfam" id="PF20072"/>
    </source>
</evidence>
<accession>A0ABV6SCY8</accession>
<keyword evidence="2" id="KW-0472">Membrane</keyword>
<dbReference type="Proteomes" id="UP001589858">
    <property type="component" value="Unassembled WGS sequence"/>
</dbReference>
<evidence type="ECO:0000256" key="2">
    <source>
        <dbReference type="SAM" id="Phobius"/>
    </source>
</evidence>
<keyword evidence="2" id="KW-0812">Transmembrane</keyword>
<evidence type="ECO:0000313" key="5">
    <source>
        <dbReference type="Proteomes" id="UP001589858"/>
    </source>
</evidence>
<keyword evidence="2" id="KW-1133">Transmembrane helix</keyword>
<feature type="region of interest" description="Disordered" evidence="1">
    <location>
        <begin position="106"/>
        <end position="152"/>
    </location>
</feature>
<proteinExistence type="predicted"/>
<comment type="caution">
    <text evidence="4">The sequence shown here is derived from an EMBL/GenBank/DDBJ whole genome shotgun (WGS) entry which is preliminary data.</text>
</comment>
<dbReference type="EMBL" id="JBHLTM010000070">
    <property type="protein sequence ID" value="MFC0686532.1"/>
    <property type="molecule type" value="Genomic_DNA"/>
</dbReference>
<organism evidence="4 5">
    <name type="scientific">Novosphingobium clariflavum</name>
    <dbReference type="NCBI Taxonomy" id="2029884"/>
    <lineage>
        <taxon>Bacteria</taxon>
        <taxon>Pseudomonadati</taxon>
        <taxon>Pseudomonadota</taxon>
        <taxon>Alphaproteobacteria</taxon>
        <taxon>Sphingomonadales</taxon>
        <taxon>Sphingomonadaceae</taxon>
        <taxon>Novosphingobium</taxon>
    </lineage>
</organism>
<protein>
    <submittedName>
        <fullName evidence="4">DUF6468 domain-containing protein</fullName>
    </submittedName>
</protein>
<dbReference type="InterPro" id="IPR045531">
    <property type="entry name" value="DUF6468"/>
</dbReference>
<feature type="compositionally biased region" description="Basic residues" evidence="1">
    <location>
        <begin position="135"/>
        <end position="146"/>
    </location>
</feature>
<evidence type="ECO:0000313" key="4">
    <source>
        <dbReference type="EMBL" id="MFC0686532.1"/>
    </source>
</evidence>
<name>A0ABV6SCY8_9SPHN</name>
<sequence>MNTATMINFTLVPICTAVMVQGWRIDRRMKAFRNAPLTEGVASLERATAQARAVLGELKRVLATDGVAQARTIADAEAMRDELADMVGIGNAVADRIVAATELSAATRKPARKPAAKADTADDAAGEEKVAAKRTTTRRKPVRKAATRTAKPKVAAPKVVAATMDDGVEAAIAAAVAEAKELSAEIVMHPAARANRKRAAA</sequence>
<evidence type="ECO:0000256" key="1">
    <source>
        <dbReference type="SAM" id="MobiDB-lite"/>
    </source>
</evidence>
<dbReference type="RefSeq" id="WP_267222615.1">
    <property type="nucleotide sequence ID" value="NZ_JAPCWC010000016.1"/>
</dbReference>
<reference evidence="4 5" key="1">
    <citation type="submission" date="2024-09" db="EMBL/GenBank/DDBJ databases">
        <authorList>
            <person name="Sun Q."/>
            <person name="Mori K."/>
        </authorList>
    </citation>
    <scope>NUCLEOTIDE SEQUENCE [LARGE SCALE GENOMIC DNA]</scope>
    <source>
        <strain evidence="4 5">CICC 11035S</strain>
    </source>
</reference>
<gene>
    <name evidence="4" type="ORF">ACFFF8_18255</name>
</gene>